<dbReference type="SMART" id="SM00388">
    <property type="entry name" value="HisKA"/>
    <property type="match status" value="1"/>
</dbReference>
<dbReference type="Gene3D" id="3.30.565.10">
    <property type="entry name" value="Histidine kinase-like ATPase, C-terminal domain"/>
    <property type="match status" value="1"/>
</dbReference>
<dbReference type="Pfam" id="PF02518">
    <property type="entry name" value="HATPase_c"/>
    <property type="match status" value="1"/>
</dbReference>
<keyword evidence="5" id="KW-0732">Signal</keyword>
<dbReference type="Proteomes" id="UP000406256">
    <property type="component" value="Unassembled WGS sequence"/>
</dbReference>
<dbReference type="SUPFAM" id="SSF47384">
    <property type="entry name" value="Homodimeric domain of signal transducing histidine kinase"/>
    <property type="match status" value="1"/>
</dbReference>
<reference evidence="7 8" key="1">
    <citation type="submission" date="2019-08" db="EMBL/GenBank/DDBJ databases">
        <authorList>
            <person name="Peeters C."/>
        </authorList>
    </citation>
    <scope>NUCLEOTIDE SEQUENCE [LARGE SCALE GENOMIC DNA]</scope>
    <source>
        <strain evidence="7 8">LMG 31108</strain>
    </source>
</reference>
<keyword evidence="7" id="KW-0418">Kinase</keyword>
<name>A0A5E4WS81_9BURK</name>
<dbReference type="SUPFAM" id="SSF55874">
    <property type="entry name" value="ATPase domain of HSP90 chaperone/DNA topoisomerase II/histidine kinase"/>
    <property type="match status" value="1"/>
</dbReference>
<evidence type="ECO:0000256" key="1">
    <source>
        <dbReference type="ARBA" id="ARBA00000085"/>
    </source>
</evidence>
<dbReference type="EC" id="2.7.13.3" evidence="2"/>
<dbReference type="EMBL" id="CABPSB010000013">
    <property type="protein sequence ID" value="VVE27622.1"/>
    <property type="molecule type" value="Genomic_DNA"/>
</dbReference>
<feature type="chain" id="PRO_5022816096" description="histidine kinase" evidence="5">
    <location>
        <begin position="30"/>
        <end position="350"/>
    </location>
</feature>
<feature type="transmembrane region" description="Helical" evidence="4">
    <location>
        <begin position="59"/>
        <end position="77"/>
    </location>
</feature>
<dbReference type="GO" id="GO:0000155">
    <property type="term" value="F:phosphorelay sensor kinase activity"/>
    <property type="evidence" value="ECO:0007669"/>
    <property type="project" value="InterPro"/>
</dbReference>
<dbReference type="Pfam" id="PF00512">
    <property type="entry name" value="HisKA"/>
    <property type="match status" value="1"/>
</dbReference>
<keyword evidence="3" id="KW-0597">Phosphoprotein</keyword>
<proteinExistence type="predicted"/>
<dbReference type="Gene3D" id="1.10.287.130">
    <property type="match status" value="1"/>
</dbReference>
<feature type="domain" description="Histidine kinase" evidence="6">
    <location>
        <begin position="112"/>
        <end position="330"/>
    </location>
</feature>
<evidence type="ECO:0000313" key="7">
    <source>
        <dbReference type="EMBL" id="VVE27622.1"/>
    </source>
</evidence>
<evidence type="ECO:0000313" key="8">
    <source>
        <dbReference type="Proteomes" id="UP000406256"/>
    </source>
</evidence>
<dbReference type="InterPro" id="IPR036890">
    <property type="entry name" value="HATPase_C_sf"/>
</dbReference>
<dbReference type="InterPro" id="IPR004358">
    <property type="entry name" value="Sig_transdc_His_kin-like_C"/>
</dbReference>
<dbReference type="InterPro" id="IPR003594">
    <property type="entry name" value="HATPase_dom"/>
</dbReference>
<protein>
    <recommendedName>
        <fullName evidence="2">histidine kinase</fullName>
        <ecNumber evidence="2">2.7.13.3</ecNumber>
    </recommendedName>
</protein>
<evidence type="ECO:0000256" key="4">
    <source>
        <dbReference type="SAM" id="Phobius"/>
    </source>
</evidence>
<evidence type="ECO:0000259" key="6">
    <source>
        <dbReference type="PROSITE" id="PS50109"/>
    </source>
</evidence>
<evidence type="ECO:0000256" key="3">
    <source>
        <dbReference type="ARBA" id="ARBA00022553"/>
    </source>
</evidence>
<feature type="signal peptide" evidence="5">
    <location>
        <begin position="1"/>
        <end position="29"/>
    </location>
</feature>
<keyword evidence="4" id="KW-0812">Transmembrane</keyword>
<dbReference type="InterPro" id="IPR005467">
    <property type="entry name" value="His_kinase_dom"/>
</dbReference>
<dbReference type="PRINTS" id="PR00344">
    <property type="entry name" value="BCTRLSENSOR"/>
</dbReference>
<dbReference type="InterPro" id="IPR003661">
    <property type="entry name" value="HisK_dim/P_dom"/>
</dbReference>
<accession>A0A5E4WS81</accession>
<comment type="catalytic activity">
    <reaction evidence="1">
        <text>ATP + protein L-histidine = ADP + protein N-phospho-L-histidine.</text>
        <dbReference type="EC" id="2.7.13.3"/>
    </reaction>
</comment>
<sequence>MSAVEAAIRHWALPALLAACSLAMPTAAAAEPASGDALSHDSRAIGTVISPLDEYWEEALLVLLVVAAQSMTLFALFRQHRKRKHAEREAATRRADLTRAARIATVGELSASIAHEVGQPLGAILSNVDAAELMMRDASGSASTPGELRDILADIRRDALRANDVIARLRALLQKQSITFTPVDFDAVLERATSLVRPEARRRGIVVDVSLGTHGAKVLADQVQLQQVLLNLAINAMDAMEHVAQHERVLSIGTTTWEHGVELIVGDNGVGIPDDNVERLFETFYTTKSRGTGLGLSIVRSIADAHRGTVIARRKAVRGTEFVLRLPLACTASKGESPARGDLIERSALS</sequence>
<dbReference type="PANTHER" id="PTHR43065">
    <property type="entry name" value="SENSOR HISTIDINE KINASE"/>
    <property type="match status" value="1"/>
</dbReference>
<keyword evidence="7" id="KW-0808">Transferase</keyword>
<evidence type="ECO:0000256" key="5">
    <source>
        <dbReference type="SAM" id="SignalP"/>
    </source>
</evidence>
<organism evidence="7 8">
    <name type="scientific">Pandoraea anhela</name>
    <dbReference type="NCBI Taxonomy" id="2508295"/>
    <lineage>
        <taxon>Bacteria</taxon>
        <taxon>Pseudomonadati</taxon>
        <taxon>Pseudomonadota</taxon>
        <taxon>Betaproteobacteria</taxon>
        <taxon>Burkholderiales</taxon>
        <taxon>Burkholderiaceae</taxon>
        <taxon>Pandoraea</taxon>
    </lineage>
</organism>
<dbReference type="AlphaFoldDB" id="A0A5E4WS81"/>
<dbReference type="RefSeq" id="WP_150670061.1">
    <property type="nucleotide sequence ID" value="NZ_CABPSB010000013.1"/>
</dbReference>
<dbReference type="OrthoDB" id="8559580at2"/>
<evidence type="ECO:0000256" key="2">
    <source>
        <dbReference type="ARBA" id="ARBA00012438"/>
    </source>
</evidence>
<gene>
    <name evidence="7" type="primary">tmoS_1</name>
    <name evidence="7" type="ORF">PAN31108_03462</name>
</gene>
<keyword evidence="4" id="KW-0472">Membrane</keyword>
<keyword evidence="8" id="KW-1185">Reference proteome</keyword>
<keyword evidence="4" id="KW-1133">Transmembrane helix</keyword>
<dbReference type="PROSITE" id="PS50109">
    <property type="entry name" value="HIS_KIN"/>
    <property type="match status" value="1"/>
</dbReference>
<dbReference type="InterPro" id="IPR036097">
    <property type="entry name" value="HisK_dim/P_sf"/>
</dbReference>
<dbReference type="PANTHER" id="PTHR43065:SF42">
    <property type="entry name" value="TWO-COMPONENT SENSOR PPRA"/>
    <property type="match status" value="1"/>
</dbReference>
<dbReference type="CDD" id="cd00082">
    <property type="entry name" value="HisKA"/>
    <property type="match status" value="1"/>
</dbReference>
<dbReference type="SMART" id="SM00387">
    <property type="entry name" value="HATPase_c"/>
    <property type="match status" value="1"/>
</dbReference>